<gene>
    <name evidence="1" type="ORF">GCM10025868_35540</name>
</gene>
<keyword evidence="2" id="KW-1185">Reference proteome</keyword>
<evidence type="ECO:0000313" key="2">
    <source>
        <dbReference type="Proteomes" id="UP001157017"/>
    </source>
</evidence>
<organism evidence="1 2">
    <name type="scientific">Angustibacter aerolatus</name>
    <dbReference type="NCBI Taxonomy" id="1162965"/>
    <lineage>
        <taxon>Bacteria</taxon>
        <taxon>Bacillati</taxon>
        <taxon>Actinomycetota</taxon>
        <taxon>Actinomycetes</taxon>
        <taxon>Kineosporiales</taxon>
        <taxon>Kineosporiaceae</taxon>
    </lineage>
</organism>
<dbReference type="Proteomes" id="UP001157017">
    <property type="component" value="Unassembled WGS sequence"/>
</dbReference>
<evidence type="ECO:0000313" key="1">
    <source>
        <dbReference type="EMBL" id="GMA88304.1"/>
    </source>
</evidence>
<proteinExistence type="predicted"/>
<name>A0ABQ6JK99_9ACTN</name>
<evidence type="ECO:0008006" key="3">
    <source>
        <dbReference type="Google" id="ProtNLM"/>
    </source>
</evidence>
<reference evidence="2" key="1">
    <citation type="journal article" date="2019" name="Int. J. Syst. Evol. Microbiol.">
        <title>The Global Catalogue of Microorganisms (GCM) 10K type strain sequencing project: providing services to taxonomists for standard genome sequencing and annotation.</title>
        <authorList>
            <consortium name="The Broad Institute Genomics Platform"/>
            <consortium name="The Broad Institute Genome Sequencing Center for Infectious Disease"/>
            <person name="Wu L."/>
            <person name="Ma J."/>
        </authorList>
    </citation>
    <scope>NUCLEOTIDE SEQUENCE [LARGE SCALE GENOMIC DNA]</scope>
    <source>
        <strain evidence="2">NBRC 108730</strain>
    </source>
</reference>
<accession>A0ABQ6JK99</accession>
<protein>
    <recommendedName>
        <fullName evidence="3">DUF222 domain-containing protein</fullName>
    </recommendedName>
</protein>
<dbReference type="EMBL" id="BSUZ01000001">
    <property type="protein sequence ID" value="GMA88304.1"/>
    <property type="molecule type" value="Genomic_DNA"/>
</dbReference>
<comment type="caution">
    <text evidence="1">The sequence shown here is derived from an EMBL/GenBank/DDBJ whole genome shotgun (WGS) entry which is preliminary data.</text>
</comment>
<sequence>MGDDAGRGESLRRAVVALAGALGARRLPPPPPRHQPLERVVVRLHALDAEMGRLCVCDTRTPAIYARLLAARLAYDGLLAEACLVLGLDEPGPPPLDGVARLEVEAGLTAAGLRW</sequence>